<dbReference type="STRING" id="747676.F4SE92"/>
<reference evidence="3" key="1">
    <citation type="journal article" date="2011" name="Proc. Natl. Acad. Sci. U.S.A.">
        <title>Obligate biotrophy features unraveled by the genomic analysis of rust fungi.</title>
        <authorList>
            <person name="Duplessis S."/>
            <person name="Cuomo C.A."/>
            <person name="Lin Y.-C."/>
            <person name="Aerts A."/>
            <person name="Tisserant E."/>
            <person name="Veneault-Fourrey C."/>
            <person name="Joly D.L."/>
            <person name="Hacquard S."/>
            <person name="Amselem J."/>
            <person name="Cantarel B.L."/>
            <person name="Chiu R."/>
            <person name="Coutinho P.M."/>
            <person name="Feau N."/>
            <person name="Field M."/>
            <person name="Frey P."/>
            <person name="Gelhaye E."/>
            <person name="Goldberg J."/>
            <person name="Grabherr M.G."/>
            <person name="Kodira C.D."/>
            <person name="Kohler A."/>
            <person name="Kuees U."/>
            <person name="Lindquist E.A."/>
            <person name="Lucas S.M."/>
            <person name="Mago R."/>
            <person name="Mauceli E."/>
            <person name="Morin E."/>
            <person name="Murat C."/>
            <person name="Pangilinan J.L."/>
            <person name="Park R."/>
            <person name="Pearson M."/>
            <person name="Quesneville H."/>
            <person name="Rouhier N."/>
            <person name="Sakthikumar S."/>
            <person name="Salamov A.A."/>
            <person name="Schmutz J."/>
            <person name="Selles B."/>
            <person name="Shapiro H."/>
            <person name="Tanguay P."/>
            <person name="Tuskan G.A."/>
            <person name="Henrissat B."/>
            <person name="Van de Peer Y."/>
            <person name="Rouze P."/>
            <person name="Ellis J.G."/>
            <person name="Dodds P.N."/>
            <person name="Schein J.E."/>
            <person name="Zhong S."/>
            <person name="Hamelin R.C."/>
            <person name="Grigoriev I.V."/>
            <person name="Szabo L.J."/>
            <person name="Martin F."/>
        </authorList>
    </citation>
    <scope>NUCLEOTIDE SEQUENCE [LARGE SCALE GENOMIC DNA]</scope>
    <source>
        <strain evidence="3">98AG31 / pathotype 3-4-7</strain>
    </source>
</reference>
<organism evidence="3">
    <name type="scientific">Melampsora larici-populina (strain 98AG31 / pathotype 3-4-7)</name>
    <name type="common">Poplar leaf rust fungus</name>
    <dbReference type="NCBI Taxonomy" id="747676"/>
    <lineage>
        <taxon>Eukaryota</taxon>
        <taxon>Fungi</taxon>
        <taxon>Dikarya</taxon>
        <taxon>Basidiomycota</taxon>
        <taxon>Pucciniomycotina</taxon>
        <taxon>Pucciniomycetes</taxon>
        <taxon>Pucciniales</taxon>
        <taxon>Melampsoraceae</taxon>
        <taxon>Melampsora</taxon>
    </lineage>
</organism>
<dbReference type="AlphaFoldDB" id="F4SE92"/>
<evidence type="ECO:0000313" key="2">
    <source>
        <dbReference type="EMBL" id="EGF97036.1"/>
    </source>
</evidence>
<feature type="domain" description="CxC5 like cysteine cluster associated with KDZ" evidence="1">
    <location>
        <begin position="107"/>
        <end position="225"/>
    </location>
</feature>
<sequence length="327" mass="37168">MLLRTFVEFLSQASPELYSTLASPDLIRFTALAAEVKARAEGAWTLSPESAHEVTPFLRTALGLSLPSKLCRQLWHSICPILPQSHVQPDRLIQQHGYRPELPAQVPEHFLLPPVKHCVLCPAQTIKLQHRSQIDSYLYDIDGVHTTRIFTMKCPTECKTHYRPSYFSMNKVRTYYSTMEGRNPAIFQVSCHYFMTHRLAEFFRNGQMLAHISNFNLVNLFNLSYTDDFDLPALIGAPMVQPVMSENTCKDGLDIHSLLLRADSSDTHLTVDTKEVESNQRYHRAMQRVLERIALEGTTHRNHVCSACFRLVTEPSDVGTNPKVKGG</sequence>
<dbReference type="InParanoid" id="F4SE92"/>
<evidence type="ECO:0000259" key="1">
    <source>
        <dbReference type="Pfam" id="PF18718"/>
    </source>
</evidence>
<dbReference type="VEuPathDB" id="FungiDB:MELLADRAFT_89422"/>
<keyword evidence="3" id="KW-1185">Reference proteome</keyword>
<dbReference type="KEGG" id="mlr:MELLADRAFT_89422"/>
<dbReference type="GeneID" id="18935185"/>
<gene>
    <name evidence="2" type="ORF">MELLADRAFT_89422</name>
</gene>
<dbReference type="InterPro" id="IPR041539">
    <property type="entry name" value="CxC5"/>
</dbReference>
<name>F4SE92_MELLP</name>
<dbReference type="Pfam" id="PF18718">
    <property type="entry name" value="CxC5"/>
    <property type="match status" value="1"/>
</dbReference>
<dbReference type="Proteomes" id="UP000001072">
    <property type="component" value="Unassembled WGS sequence"/>
</dbReference>
<proteinExistence type="predicted"/>
<dbReference type="RefSeq" id="XP_007419696.1">
    <property type="nucleotide sequence ID" value="XM_007419634.1"/>
</dbReference>
<dbReference type="HOGENOM" id="CLU_004966_5_0_1"/>
<evidence type="ECO:0000313" key="3">
    <source>
        <dbReference type="Proteomes" id="UP000001072"/>
    </source>
</evidence>
<protein>
    <recommendedName>
        <fullName evidence="1">CxC5 like cysteine cluster associated with KDZ domain-containing protein</fullName>
    </recommendedName>
</protein>
<dbReference type="EMBL" id="GL883378">
    <property type="protein sequence ID" value="EGF97036.1"/>
    <property type="molecule type" value="Genomic_DNA"/>
</dbReference>
<accession>F4SE92</accession>